<comment type="caution">
    <text evidence="4">The sequence shown here is derived from an EMBL/GenBank/DDBJ whole genome shotgun (WGS) entry which is preliminary data.</text>
</comment>
<dbReference type="PROSITE" id="PS00086">
    <property type="entry name" value="CYTOCHROME_P450"/>
    <property type="match status" value="1"/>
</dbReference>
<dbReference type="AlphaFoldDB" id="A0A973AAH9"/>
<dbReference type="GO" id="GO:0005506">
    <property type="term" value="F:iron ion binding"/>
    <property type="evidence" value="ECO:0007669"/>
    <property type="project" value="InterPro"/>
</dbReference>
<evidence type="ECO:0000256" key="1">
    <source>
        <dbReference type="ARBA" id="ARBA00001971"/>
    </source>
</evidence>
<dbReference type="CDD" id="cd11033">
    <property type="entry name" value="CYP142-like"/>
    <property type="match status" value="1"/>
</dbReference>
<proteinExistence type="inferred from homology"/>
<dbReference type="Pfam" id="PF00067">
    <property type="entry name" value="p450"/>
    <property type="match status" value="1"/>
</dbReference>
<keyword evidence="3" id="KW-0560">Oxidoreductase</keyword>
<dbReference type="Proteomes" id="UP000754644">
    <property type="component" value="Unassembled WGS sequence"/>
</dbReference>
<sequence length="437" mass="49044">MSEHTSTNADSALSEMNIPNPYSLPLNEINVAQPSIFQQDAQWDYFKRLREEDPVHYCADSGFGPYWSVTKYQDIVKVDTDFHTYSSAQGITIGGLGGVPTQQPEDGAGEKKQQWDGFGMFIAMDPPKHDLQRATVASAVAPPNLALLEGTIRERAATILDSLPRGEAFNWVDLVSIELTTQMLATLFDFPFEDRRKLTRWSDIATTPPGVGIVESGEQKRAELIECLQYFTQLWNARASAPPKSDLISMLAHGKDTKDMGPFEFLGNLLLLIVGGNDTTRNSISGGVLFLNQNPKEYDKLRGNLDLIPNMVSEIIRYQTPLAHMRRTALVDTELGGKKIKAGDKLVMWYVSGNRDSDVIPNADAFLIDRARARHHLSFGFGIHRCMGNRLSEMQLRILWEEISKRFSKVEVVAEPKRTYSTFVKGYTELMVKVHEL</sequence>
<dbReference type="PRINTS" id="PR00359">
    <property type="entry name" value="BP450"/>
</dbReference>
<dbReference type="InterPro" id="IPR002397">
    <property type="entry name" value="Cyt_P450_B"/>
</dbReference>
<reference evidence="4" key="1">
    <citation type="submission" date="2020-05" db="EMBL/GenBank/DDBJ databases">
        <title>Sulfur intermediates as new biogeochemical hubs in an aquatic model microbial ecosystem.</title>
        <authorList>
            <person name="Vigneron A."/>
        </authorList>
    </citation>
    <scope>NUCLEOTIDE SEQUENCE</scope>
    <source>
        <strain evidence="4">Bin.250</strain>
    </source>
</reference>
<dbReference type="SUPFAM" id="SSF48264">
    <property type="entry name" value="Cytochrome P450"/>
    <property type="match status" value="1"/>
</dbReference>
<dbReference type="PANTHER" id="PTHR46696">
    <property type="entry name" value="P450, PUTATIVE (EUROFUNG)-RELATED"/>
    <property type="match status" value="1"/>
</dbReference>
<dbReference type="GO" id="GO:0016705">
    <property type="term" value="F:oxidoreductase activity, acting on paired donors, with incorporation or reduction of molecular oxygen"/>
    <property type="evidence" value="ECO:0007669"/>
    <property type="project" value="InterPro"/>
</dbReference>
<protein>
    <submittedName>
        <fullName evidence="4">Cytochrome P450</fullName>
    </submittedName>
</protein>
<keyword evidence="3" id="KW-0349">Heme</keyword>
<keyword evidence="3" id="KW-0503">Monooxygenase</keyword>
<dbReference type="InterPro" id="IPR001128">
    <property type="entry name" value="Cyt_P450"/>
</dbReference>
<comment type="cofactor">
    <cofactor evidence="1">
        <name>heme</name>
        <dbReference type="ChEBI" id="CHEBI:30413"/>
    </cofactor>
</comment>
<dbReference type="GO" id="GO:0020037">
    <property type="term" value="F:heme binding"/>
    <property type="evidence" value="ECO:0007669"/>
    <property type="project" value="InterPro"/>
</dbReference>
<dbReference type="EMBL" id="JABMOJ010000399">
    <property type="protein sequence ID" value="NQV65791.1"/>
    <property type="molecule type" value="Genomic_DNA"/>
</dbReference>
<keyword evidence="3" id="KW-0408">Iron</keyword>
<gene>
    <name evidence="4" type="ORF">HQ497_10550</name>
</gene>
<keyword evidence="3" id="KW-0479">Metal-binding</keyword>
<accession>A0A973AAH9</accession>
<evidence type="ECO:0000256" key="3">
    <source>
        <dbReference type="RuleBase" id="RU000461"/>
    </source>
</evidence>
<dbReference type="InterPro" id="IPR036396">
    <property type="entry name" value="Cyt_P450_sf"/>
</dbReference>
<evidence type="ECO:0000313" key="4">
    <source>
        <dbReference type="EMBL" id="NQV65791.1"/>
    </source>
</evidence>
<evidence type="ECO:0000256" key="2">
    <source>
        <dbReference type="ARBA" id="ARBA00010617"/>
    </source>
</evidence>
<dbReference type="InterPro" id="IPR017972">
    <property type="entry name" value="Cyt_P450_CS"/>
</dbReference>
<dbReference type="Gene3D" id="1.10.630.10">
    <property type="entry name" value="Cytochrome P450"/>
    <property type="match status" value="1"/>
</dbReference>
<evidence type="ECO:0000313" key="5">
    <source>
        <dbReference type="Proteomes" id="UP000754644"/>
    </source>
</evidence>
<dbReference type="PANTHER" id="PTHR46696:SF1">
    <property type="entry name" value="CYTOCHROME P450 YJIB-RELATED"/>
    <property type="match status" value="1"/>
</dbReference>
<organism evidence="4 5">
    <name type="scientific">SAR86 cluster bacterium</name>
    <dbReference type="NCBI Taxonomy" id="2030880"/>
    <lineage>
        <taxon>Bacteria</taxon>
        <taxon>Pseudomonadati</taxon>
        <taxon>Pseudomonadota</taxon>
        <taxon>Gammaproteobacteria</taxon>
        <taxon>SAR86 cluster</taxon>
    </lineage>
</organism>
<comment type="similarity">
    <text evidence="2 3">Belongs to the cytochrome P450 family.</text>
</comment>
<dbReference type="GO" id="GO:0004497">
    <property type="term" value="F:monooxygenase activity"/>
    <property type="evidence" value="ECO:0007669"/>
    <property type="project" value="UniProtKB-KW"/>
</dbReference>
<name>A0A973AAH9_9GAMM</name>